<comment type="similarity">
    <text evidence="2 7">Belongs to the DMRL synthase family.</text>
</comment>
<dbReference type="Proteomes" id="UP000615687">
    <property type="component" value="Unassembled WGS sequence"/>
</dbReference>
<gene>
    <name evidence="7" type="primary">ribH</name>
    <name evidence="8" type="ORF">IG617_02155</name>
</gene>
<evidence type="ECO:0000256" key="5">
    <source>
        <dbReference type="ARBA" id="ARBA00022679"/>
    </source>
</evidence>
<dbReference type="Gene3D" id="3.40.50.960">
    <property type="entry name" value="Lumazine/riboflavin synthase"/>
    <property type="match status" value="1"/>
</dbReference>
<feature type="active site" description="Proton donor" evidence="7">
    <location>
        <position position="82"/>
    </location>
</feature>
<comment type="pathway">
    <text evidence="1 7">Cofactor biosynthesis; riboflavin biosynthesis; riboflavin from 2-hydroxy-3-oxobutyl phosphate and 5-amino-6-(D-ribitylamino)uracil: step 1/2.</text>
</comment>
<dbReference type="Pfam" id="PF00885">
    <property type="entry name" value="DMRL_synthase"/>
    <property type="match status" value="1"/>
</dbReference>
<dbReference type="HAMAP" id="MF_00178">
    <property type="entry name" value="Lumazine_synth"/>
    <property type="match status" value="1"/>
</dbReference>
<proteinExistence type="inferred from homology"/>
<protein>
    <recommendedName>
        <fullName evidence="3 7">6,7-dimethyl-8-ribityllumazine synthase</fullName>
        <shortName evidence="7">DMRL synthase</shortName>
        <shortName evidence="7">LS</shortName>
        <shortName evidence="7">Lumazine synthase</shortName>
        <ecNumber evidence="3 7">2.5.1.78</ecNumber>
    </recommendedName>
</protein>
<feature type="binding site" evidence="7">
    <location>
        <position position="14"/>
    </location>
    <ligand>
        <name>5-amino-6-(D-ribitylamino)uracil</name>
        <dbReference type="ChEBI" id="CHEBI:15934"/>
    </ligand>
</feature>
<feature type="binding site" evidence="7">
    <location>
        <position position="107"/>
    </location>
    <ligand>
        <name>5-amino-6-(D-ribitylamino)uracil</name>
        <dbReference type="ChEBI" id="CHEBI:15934"/>
    </ligand>
</feature>
<dbReference type="SUPFAM" id="SSF52121">
    <property type="entry name" value="Lumazine synthase"/>
    <property type="match status" value="1"/>
</dbReference>
<dbReference type="EC" id="2.5.1.78" evidence="3 7"/>
<sequence>MASAPKILIIEARFYDDLADALAEGAIQAIEAAGGTYERIAVPGVLEIPAALSMVMTAMENDGELYDGFVLLGAVIRGETSHYDIVANESARVIMDLMVDADLAIGNGILTVENDAQAWARAKVSEKNKGGAAAEAALAMIALRERLGV</sequence>
<evidence type="ECO:0000313" key="8">
    <source>
        <dbReference type="EMBL" id="MBD8875080.1"/>
    </source>
</evidence>
<feature type="binding site" evidence="7">
    <location>
        <begin position="79"/>
        <end position="80"/>
    </location>
    <ligand>
        <name>(2S)-2-hydroxy-3-oxobutyl phosphate</name>
        <dbReference type="ChEBI" id="CHEBI:58830"/>
    </ligand>
</feature>
<dbReference type="RefSeq" id="WP_192106870.1">
    <property type="nucleotide sequence ID" value="NZ_JACYXJ010000001.1"/>
</dbReference>
<dbReference type="EMBL" id="JACYXJ010000001">
    <property type="protein sequence ID" value="MBD8875080.1"/>
    <property type="molecule type" value="Genomic_DNA"/>
</dbReference>
<evidence type="ECO:0000256" key="1">
    <source>
        <dbReference type="ARBA" id="ARBA00004917"/>
    </source>
</evidence>
<evidence type="ECO:0000256" key="3">
    <source>
        <dbReference type="ARBA" id="ARBA00012664"/>
    </source>
</evidence>
<evidence type="ECO:0000256" key="2">
    <source>
        <dbReference type="ARBA" id="ARBA00007424"/>
    </source>
</evidence>
<keyword evidence="9" id="KW-1185">Reference proteome</keyword>
<evidence type="ECO:0000256" key="4">
    <source>
        <dbReference type="ARBA" id="ARBA00022619"/>
    </source>
</evidence>
<evidence type="ECO:0000256" key="7">
    <source>
        <dbReference type="HAMAP-Rule" id="MF_00178"/>
    </source>
</evidence>
<dbReference type="GO" id="GO:0000906">
    <property type="term" value="F:6,7-dimethyl-8-ribityllumazine synthase activity"/>
    <property type="evidence" value="ECO:0007669"/>
    <property type="project" value="UniProtKB-EC"/>
</dbReference>
<dbReference type="InterPro" id="IPR034964">
    <property type="entry name" value="LS"/>
</dbReference>
<feature type="binding site" evidence="7">
    <location>
        <begin position="74"/>
        <end position="76"/>
    </location>
    <ligand>
        <name>5-amino-6-(D-ribitylamino)uracil</name>
        <dbReference type="ChEBI" id="CHEBI:15934"/>
    </ligand>
</feature>
<dbReference type="CDD" id="cd09209">
    <property type="entry name" value="Lumazine_synthase-I"/>
    <property type="match status" value="1"/>
</dbReference>
<keyword evidence="5 7" id="KW-0808">Transferase</keyword>
<dbReference type="PANTHER" id="PTHR21058:SF0">
    <property type="entry name" value="6,7-DIMETHYL-8-RIBITYLLUMAZINE SYNTHASE"/>
    <property type="match status" value="1"/>
</dbReference>
<dbReference type="InterPro" id="IPR002180">
    <property type="entry name" value="LS/RS"/>
</dbReference>
<keyword evidence="4 7" id="KW-0686">Riboflavin biosynthesis</keyword>
<feature type="binding site" evidence="7">
    <location>
        <begin position="45"/>
        <end position="47"/>
    </location>
    <ligand>
        <name>5-amino-6-(D-ribitylamino)uracil</name>
        <dbReference type="ChEBI" id="CHEBI:15934"/>
    </ligand>
</feature>
<comment type="caution">
    <text evidence="8">The sequence shown here is derived from an EMBL/GenBank/DDBJ whole genome shotgun (WGS) entry which is preliminary data.</text>
</comment>
<dbReference type="NCBIfam" id="TIGR00114">
    <property type="entry name" value="lumazine-synth"/>
    <property type="match status" value="1"/>
</dbReference>
<dbReference type="InterPro" id="IPR036467">
    <property type="entry name" value="LS/RS_sf"/>
</dbReference>
<reference evidence="8 9" key="1">
    <citation type="submission" date="2020-09" db="EMBL/GenBank/DDBJ databases">
        <title>The genome sequence of type strain Labrenzia polysiphoniae KACC 19711.</title>
        <authorList>
            <person name="Liu Y."/>
        </authorList>
    </citation>
    <scope>NUCLEOTIDE SEQUENCE [LARGE SCALE GENOMIC DNA]</scope>
    <source>
        <strain evidence="8 9">KACC 19711</strain>
    </source>
</reference>
<evidence type="ECO:0000256" key="6">
    <source>
        <dbReference type="ARBA" id="ARBA00048785"/>
    </source>
</evidence>
<feature type="binding site" evidence="7">
    <location>
        <position position="121"/>
    </location>
    <ligand>
        <name>(2S)-2-hydroxy-3-oxobutyl phosphate</name>
        <dbReference type="ChEBI" id="CHEBI:58830"/>
    </ligand>
</feature>
<comment type="function">
    <text evidence="7">Catalyzes the formation of 6,7-dimethyl-8-ribityllumazine by condensation of 5-amino-6-(D-ribitylamino)uracil with 3,4-dihydroxy-2-butanone 4-phosphate. This is the penultimate step in the biosynthesis of riboflavin.</text>
</comment>
<comment type="catalytic activity">
    <reaction evidence="6 7">
        <text>(2S)-2-hydroxy-3-oxobutyl phosphate + 5-amino-6-(D-ribitylamino)uracil = 6,7-dimethyl-8-(1-D-ribityl)lumazine + phosphate + 2 H2O + H(+)</text>
        <dbReference type="Rhea" id="RHEA:26152"/>
        <dbReference type="ChEBI" id="CHEBI:15377"/>
        <dbReference type="ChEBI" id="CHEBI:15378"/>
        <dbReference type="ChEBI" id="CHEBI:15934"/>
        <dbReference type="ChEBI" id="CHEBI:43474"/>
        <dbReference type="ChEBI" id="CHEBI:58201"/>
        <dbReference type="ChEBI" id="CHEBI:58830"/>
        <dbReference type="EC" id="2.5.1.78"/>
    </reaction>
</comment>
<accession>A0ABR9C5G4</accession>
<dbReference type="PANTHER" id="PTHR21058">
    <property type="entry name" value="6,7-DIMETHYL-8-RIBITYLLUMAZINE SYNTHASE DMRL SYNTHASE LUMAZINE SYNTHASE"/>
    <property type="match status" value="1"/>
</dbReference>
<name>A0ABR9C5G4_9HYPH</name>
<evidence type="ECO:0000313" key="9">
    <source>
        <dbReference type="Proteomes" id="UP000615687"/>
    </source>
</evidence>
<organism evidence="8 9">
    <name type="scientific">Roseibium polysiphoniae</name>
    <dbReference type="NCBI Taxonomy" id="2571221"/>
    <lineage>
        <taxon>Bacteria</taxon>
        <taxon>Pseudomonadati</taxon>
        <taxon>Pseudomonadota</taxon>
        <taxon>Alphaproteobacteria</taxon>
        <taxon>Hyphomicrobiales</taxon>
        <taxon>Stappiaceae</taxon>
        <taxon>Roseibium</taxon>
    </lineage>
</organism>